<reference evidence="3" key="1">
    <citation type="submission" date="2015-05" db="EMBL/GenBank/DDBJ databases">
        <authorList>
            <consortium name="Pathogen Informatics"/>
        </authorList>
    </citation>
    <scope>NUCLEOTIDE SEQUENCE [LARGE SCALE GENOMIC DNA]</scope>
    <source>
        <strain evidence="3">M72</strain>
    </source>
</reference>
<protein>
    <recommendedName>
        <fullName evidence="4">PEGA domain-containing protein</fullName>
    </recommendedName>
</protein>
<accession>A0A0M6WHF4</accession>
<feature type="compositionally biased region" description="Low complexity" evidence="1">
    <location>
        <begin position="412"/>
        <end position="423"/>
    </location>
</feature>
<feature type="region of interest" description="Disordered" evidence="1">
    <location>
        <begin position="352"/>
        <end position="423"/>
    </location>
</feature>
<dbReference type="RefSeq" id="WP_055067444.1">
    <property type="nucleotide sequence ID" value="NZ_CVRR01000010.1"/>
</dbReference>
<evidence type="ECO:0000313" key="2">
    <source>
        <dbReference type="EMBL" id="CRL35942.1"/>
    </source>
</evidence>
<gene>
    <name evidence="2" type="ORF">M72_25071</name>
</gene>
<organism evidence="2 3">
    <name type="scientific">Roseburia faecis</name>
    <dbReference type="NCBI Taxonomy" id="301302"/>
    <lineage>
        <taxon>Bacteria</taxon>
        <taxon>Bacillati</taxon>
        <taxon>Bacillota</taxon>
        <taxon>Clostridia</taxon>
        <taxon>Lachnospirales</taxon>
        <taxon>Lachnospiraceae</taxon>
        <taxon>Roseburia</taxon>
    </lineage>
</organism>
<dbReference type="PROSITE" id="PS51257">
    <property type="entry name" value="PROKAR_LIPOPROTEIN"/>
    <property type="match status" value="1"/>
</dbReference>
<feature type="compositionally biased region" description="Basic and acidic residues" evidence="1">
    <location>
        <begin position="397"/>
        <end position="408"/>
    </location>
</feature>
<dbReference type="AlphaFoldDB" id="A0A0M6WHF4"/>
<proteinExistence type="predicted"/>
<name>A0A0M6WHF4_9FIRM</name>
<evidence type="ECO:0000313" key="3">
    <source>
        <dbReference type="Proteomes" id="UP000049979"/>
    </source>
</evidence>
<evidence type="ECO:0000256" key="1">
    <source>
        <dbReference type="SAM" id="MobiDB-lite"/>
    </source>
</evidence>
<sequence>MSYTKDMRRDRIKKTITYLSLLFWLCLLVACGQQEETTDDGVTYFHHSIADRNTQETQENSTETEKSEEFLLTAVDQIQESLQLYRYADGMEYRYYYGTGTRFYDKYGNRTPVTSFEPGLLVTIGDVDSEGILTEARISDQAWVYDNITRFSVNPDLDMLKIGDGKYRYTDDTIVFSGDKRIQMTDLSDGDTLSVVGRDKNILAVRVTTAQGTLALSNTKLFEGSFLQLGTKIFAEITPDMEIQVPEGTYELRVANDGWGGSTEVTITRGETTNVDLDTLKGEGPSYGKVQFVIDAKDAVLSIDGKETDYEKPVKLTYGSHTITVYSSDYDTWKRNLYVNSEKSTVVINLADEDSSETGSSQSSSESSSQSSSESSSQSSSQGSSQSSSESSSQSEYKNRQEELDTLKDLISSMTSSSSLVSK</sequence>
<keyword evidence="3" id="KW-1185">Reference proteome</keyword>
<dbReference type="Proteomes" id="UP000049979">
    <property type="component" value="Unassembled WGS sequence"/>
</dbReference>
<feature type="compositionally biased region" description="Low complexity" evidence="1">
    <location>
        <begin position="357"/>
        <end position="396"/>
    </location>
</feature>
<evidence type="ECO:0008006" key="4">
    <source>
        <dbReference type="Google" id="ProtNLM"/>
    </source>
</evidence>
<dbReference type="STRING" id="301302.ERS852420_03008"/>
<dbReference type="EMBL" id="CVRR01000010">
    <property type="protein sequence ID" value="CRL35942.1"/>
    <property type="molecule type" value="Genomic_DNA"/>
</dbReference>